<dbReference type="Proteomes" id="UP001500909">
    <property type="component" value="Unassembled WGS sequence"/>
</dbReference>
<evidence type="ECO:0000256" key="1">
    <source>
        <dbReference type="SAM" id="MobiDB-lite"/>
    </source>
</evidence>
<comment type="caution">
    <text evidence="2">The sequence shown here is derived from an EMBL/GenBank/DDBJ whole genome shotgun (WGS) entry which is preliminary data.</text>
</comment>
<organism evidence="2 3">
    <name type="scientific">Streptomyces olivaceiscleroticus</name>
    <dbReference type="NCBI Taxonomy" id="68245"/>
    <lineage>
        <taxon>Bacteria</taxon>
        <taxon>Bacillati</taxon>
        <taxon>Actinomycetota</taxon>
        <taxon>Actinomycetes</taxon>
        <taxon>Kitasatosporales</taxon>
        <taxon>Streptomycetaceae</taxon>
        <taxon>Streptomyces</taxon>
    </lineage>
</organism>
<keyword evidence="3" id="KW-1185">Reference proteome</keyword>
<sequence length="124" mass="13213">MRERPVTESFRTARTRYRPRRGPGDAPESPGSDGNEGSASPTARVAAPVITLPVTVYAPAKEPVLPPSFGAPPGFCVGRPCGAARAACTWGGAVRPPAPYPAAPCAPRRQRRRWRVAHLRCTTV</sequence>
<evidence type="ECO:0000313" key="2">
    <source>
        <dbReference type="EMBL" id="GAA0443569.1"/>
    </source>
</evidence>
<protein>
    <submittedName>
        <fullName evidence="2">Uncharacterized protein</fullName>
    </submittedName>
</protein>
<proteinExistence type="predicted"/>
<name>A0ABP3JA01_9ACTN</name>
<accession>A0ABP3JA01</accession>
<dbReference type="EMBL" id="BAAABY010000003">
    <property type="protein sequence ID" value="GAA0443569.1"/>
    <property type="molecule type" value="Genomic_DNA"/>
</dbReference>
<gene>
    <name evidence="2" type="ORF">GCM10010361_04390</name>
</gene>
<feature type="region of interest" description="Disordered" evidence="1">
    <location>
        <begin position="1"/>
        <end position="45"/>
    </location>
</feature>
<evidence type="ECO:0000313" key="3">
    <source>
        <dbReference type="Proteomes" id="UP001500909"/>
    </source>
</evidence>
<reference evidence="3" key="1">
    <citation type="journal article" date="2019" name="Int. J. Syst. Evol. Microbiol.">
        <title>The Global Catalogue of Microorganisms (GCM) 10K type strain sequencing project: providing services to taxonomists for standard genome sequencing and annotation.</title>
        <authorList>
            <consortium name="The Broad Institute Genomics Platform"/>
            <consortium name="The Broad Institute Genome Sequencing Center for Infectious Disease"/>
            <person name="Wu L."/>
            <person name="Ma J."/>
        </authorList>
    </citation>
    <scope>NUCLEOTIDE SEQUENCE [LARGE SCALE GENOMIC DNA]</scope>
    <source>
        <strain evidence="3">JCM 4805</strain>
    </source>
</reference>